<dbReference type="PROSITE" id="PS00636">
    <property type="entry name" value="DNAJ_1"/>
    <property type="match status" value="1"/>
</dbReference>
<feature type="region of interest" description="Disordered" evidence="3">
    <location>
        <begin position="797"/>
        <end position="829"/>
    </location>
</feature>
<accession>A0ABR3ZK63</accession>
<feature type="compositionally biased region" description="Low complexity" evidence="3">
    <location>
        <begin position="761"/>
        <end position="772"/>
    </location>
</feature>
<feature type="compositionally biased region" description="Basic and acidic residues" evidence="3">
    <location>
        <begin position="492"/>
        <end position="510"/>
    </location>
</feature>
<proteinExistence type="predicted"/>
<evidence type="ECO:0000313" key="6">
    <source>
        <dbReference type="Proteomes" id="UP001583186"/>
    </source>
</evidence>
<dbReference type="PANTHER" id="PTHR43096:SF52">
    <property type="entry name" value="DNAJ HOMOLOG 1, MITOCHONDRIAL-RELATED"/>
    <property type="match status" value="1"/>
</dbReference>
<dbReference type="InterPro" id="IPR001623">
    <property type="entry name" value="DnaJ_domain"/>
</dbReference>
<feature type="compositionally biased region" description="Basic and acidic residues" evidence="3">
    <location>
        <begin position="229"/>
        <end position="246"/>
    </location>
</feature>
<feature type="compositionally biased region" description="Low complexity" evidence="3">
    <location>
        <begin position="526"/>
        <end position="543"/>
    </location>
</feature>
<feature type="domain" description="J" evidence="4">
    <location>
        <begin position="13"/>
        <end position="78"/>
    </location>
</feature>
<dbReference type="EMBL" id="JAWCUI010000009">
    <property type="protein sequence ID" value="KAL1900539.1"/>
    <property type="molecule type" value="Genomic_DNA"/>
</dbReference>
<evidence type="ECO:0000256" key="2">
    <source>
        <dbReference type="SAM" id="Coils"/>
    </source>
</evidence>
<dbReference type="SUPFAM" id="SSF46565">
    <property type="entry name" value="Chaperone J-domain"/>
    <property type="match status" value="1"/>
</dbReference>
<keyword evidence="2" id="KW-0175">Coiled coil</keyword>
<evidence type="ECO:0000313" key="5">
    <source>
        <dbReference type="EMBL" id="KAL1900539.1"/>
    </source>
</evidence>
<reference evidence="5 6" key="1">
    <citation type="journal article" date="2024" name="IMA Fungus">
        <title>IMA Genome - F19 : A genome assembly and annotation guide to empower mycologists, including annotated draft genome sequences of Ceratocystis pirilliformis, Diaporthe australafricana, Fusarium ophioides, Paecilomyces lecythidis, and Sporothrix stenoceras.</title>
        <authorList>
            <person name="Aylward J."/>
            <person name="Wilson A.M."/>
            <person name="Visagie C.M."/>
            <person name="Spraker J."/>
            <person name="Barnes I."/>
            <person name="Buitendag C."/>
            <person name="Ceriani C."/>
            <person name="Del Mar Angel L."/>
            <person name="du Plessis D."/>
            <person name="Fuchs T."/>
            <person name="Gasser K."/>
            <person name="Kramer D."/>
            <person name="Li W."/>
            <person name="Munsamy K."/>
            <person name="Piso A."/>
            <person name="Price J.L."/>
            <person name="Sonnekus B."/>
            <person name="Thomas C."/>
            <person name="van der Nest A."/>
            <person name="van Dijk A."/>
            <person name="van Heerden A."/>
            <person name="van Vuuren N."/>
            <person name="Yilmaz N."/>
            <person name="Duong T.A."/>
            <person name="van der Merwe N.A."/>
            <person name="Wingfield M.J."/>
            <person name="Wingfield B.D."/>
        </authorList>
    </citation>
    <scope>NUCLEOTIDE SEQUENCE [LARGE SCALE GENOMIC DNA]</scope>
    <source>
        <strain evidence="5 6">CMW 5346</strain>
    </source>
</reference>
<feature type="region of interest" description="Disordered" evidence="3">
    <location>
        <begin position="427"/>
        <end position="649"/>
    </location>
</feature>
<feature type="region of interest" description="Disordered" evidence="3">
    <location>
        <begin position="919"/>
        <end position="973"/>
    </location>
</feature>
<feature type="region of interest" description="Disordered" evidence="3">
    <location>
        <begin position="122"/>
        <end position="167"/>
    </location>
</feature>
<feature type="region of interest" description="Disordered" evidence="3">
    <location>
        <begin position="736"/>
        <end position="777"/>
    </location>
</feature>
<protein>
    <recommendedName>
        <fullName evidence="4">J domain-containing protein</fullName>
    </recommendedName>
</protein>
<dbReference type="SMART" id="SM00271">
    <property type="entry name" value="DnaJ"/>
    <property type="match status" value="1"/>
</dbReference>
<feature type="compositionally biased region" description="Polar residues" evidence="3">
    <location>
        <begin position="552"/>
        <end position="561"/>
    </location>
</feature>
<feature type="region of interest" description="Disordered" evidence="3">
    <location>
        <begin position="886"/>
        <end position="906"/>
    </location>
</feature>
<organism evidence="5 6">
    <name type="scientific">Sporothrix stenoceras</name>
    <dbReference type="NCBI Taxonomy" id="5173"/>
    <lineage>
        <taxon>Eukaryota</taxon>
        <taxon>Fungi</taxon>
        <taxon>Dikarya</taxon>
        <taxon>Ascomycota</taxon>
        <taxon>Pezizomycotina</taxon>
        <taxon>Sordariomycetes</taxon>
        <taxon>Sordariomycetidae</taxon>
        <taxon>Ophiostomatales</taxon>
        <taxon>Ophiostomataceae</taxon>
        <taxon>Sporothrix</taxon>
    </lineage>
</organism>
<feature type="region of interest" description="Disordered" evidence="3">
    <location>
        <begin position="220"/>
        <end position="246"/>
    </location>
</feature>
<name>A0ABR3ZK63_9PEZI</name>
<evidence type="ECO:0000256" key="3">
    <source>
        <dbReference type="SAM" id="MobiDB-lite"/>
    </source>
</evidence>
<feature type="compositionally biased region" description="Basic and acidic residues" evidence="3">
    <location>
        <begin position="749"/>
        <end position="759"/>
    </location>
</feature>
<evidence type="ECO:0000259" key="4">
    <source>
        <dbReference type="PROSITE" id="PS50076"/>
    </source>
</evidence>
<keyword evidence="1" id="KW-0143">Chaperone</keyword>
<dbReference type="Proteomes" id="UP001583186">
    <property type="component" value="Unassembled WGS sequence"/>
</dbReference>
<evidence type="ECO:0000256" key="1">
    <source>
        <dbReference type="ARBA" id="ARBA00023186"/>
    </source>
</evidence>
<gene>
    <name evidence="5" type="ORF">Sste5346_002262</name>
</gene>
<dbReference type="PRINTS" id="PR00625">
    <property type="entry name" value="JDOMAIN"/>
</dbReference>
<dbReference type="PANTHER" id="PTHR43096">
    <property type="entry name" value="DNAJ HOMOLOG 1, MITOCHONDRIAL-RELATED"/>
    <property type="match status" value="1"/>
</dbReference>
<feature type="compositionally biased region" description="Acidic residues" evidence="3">
    <location>
        <begin position="427"/>
        <end position="443"/>
    </location>
</feature>
<comment type="caution">
    <text evidence="5">The sequence shown here is derived from an EMBL/GenBank/DDBJ whole genome shotgun (WGS) entry which is preliminary data.</text>
</comment>
<dbReference type="PROSITE" id="PS50076">
    <property type="entry name" value="DNAJ_2"/>
    <property type="match status" value="1"/>
</dbReference>
<keyword evidence="6" id="KW-1185">Reference proteome</keyword>
<sequence length="973" mass="104160">MAPPTGGSGPAKDHYALLEVTMAADGNAISASYRRLARMKHPDKNRENPNATAEFQAIQEAYSVLKDESRRQEYDRKLMLRSGGAGGLGVGGMHKPRPPASKAYEAAAASVAAAAAEMVRKSQRQQSGARSFDKYEGGESLNQNASGDGTGQPRMNPRRPPKMRNSWMPWETHDAGSTRAEAGYAGYTGGLGSGGGFKSGFNTGGFNTGGMGASFHYNVPPSYPPGPPDEPKWPTKPPPKDHALEKQIRETRKDIRAEEKTIRRLGRASKKAASSITALWATTHGITDQIAHANHKKAQLEQSLVTDQWCNLIFGMDGLDTIPAPPLAQPSAEGQAKVKERLKKNQLTIDSLQEKLDKAHAEIDGAMGQSRSIVATIQEANNRKAAKEVKLNELCRRWRIHEFGASSVGADDDSWHGWAGWDEADVEAESDDDEDDYEDEGELGGEYNKGEMSGDELHASGWTTAMAAASGLTRAEKTPNISSWYKSGAKQPDTKGDQTGDDTTHSRHGDAPLSYHPMAKEWTPGASATAACSKTESSSSGSTVDGGKETQGDNPKQNDNIKSPVLSSPGKKDLEGLVFGGEEKTIKDPDEVPVQGDTTESVKAGTEADEEVQGGVEPAQAADTSKTSPKADTDQTSDEEQLPTLARNYDSGYTRSFAYYRTATSQQQQHPILSHNMAFPNYGQYEDFEQYAQYSPSPGYGQHVAAEDYTTAYTVPEDEVDVDPIYYEEHDGGVALGANYQQGKGKPRPAREQSQHEGHTSQQDQSGQAGQQHVGQGSTEIWGIKAEMAQNAANFVSASSATTGRRADQPQNTTTIRPSTANDIDDNGTEEDVIEFGDDKGDVDGDQDDSINDLLGPLEAARLGVDEHMPIFNTVIPPMALGTTTASSAAAQGRPPRVSRARAPGQSAVSAAISSLTGVAGSSGGNTQGWWSNSGGVGGGGGEQLDAEPSSSSSNNDYDNRKQAWRQAMWQGW</sequence>
<feature type="coiled-coil region" evidence="2">
    <location>
        <begin position="335"/>
        <end position="397"/>
    </location>
</feature>
<dbReference type="Gene3D" id="1.10.287.110">
    <property type="entry name" value="DnaJ domain"/>
    <property type="match status" value="1"/>
</dbReference>
<dbReference type="CDD" id="cd06257">
    <property type="entry name" value="DnaJ"/>
    <property type="match status" value="1"/>
</dbReference>
<dbReference type="InterPro" id="IPR036869">
    <property type="entry name" value="J_dom_sf"/>
</dbReference>
<dbReference type="Pfam" id="PF00226">
    <property type="entry name" value="DnaJ"/>
    <property type="match status" value="1"/>
</dbReference>
<feature type="compositionally biased region" description="Polar residues" evidence="3">
    <location>
        <begin position="797"/>
        <end position="822"/>
    </location>
</feature>
<feature type="compositionally biased region" description="Basic and acidic residues" evidence="3">
    <location>
        <begin position="570"/>
        <end position="590"/>
    </location>
</feature>
<dbReference type="InterPro" id="IPR018253">
    <property type="entry name" value="DnaJ_domain_CS"/>
</dbReference>